<protein>
    <submittedName>
        <fullName evidence="1">Uncharacterized protein</fullName>
    </submittedName>
</protein>
<dbReference type="RefSeq" id="WP_184986261.1">
    <property type="nucleotide sequence ID" value="NZ_BAAALO010000026.1"/>
</dbReference>
<accession>A0A7X0IM80</accession>
<name>A0A7X0IM80_9ACTN</name>
<keyword evidence="2" id="KW-1185">Reference proteome</keyword>
<gene>
    <name evidence="1" type="ORF">BJ992_005738</name>
</gene>
<comment type="caution">
    <text evidence="1">The sequence shown here is derived from an EMBL/GenBank/DDBJ whole genome shotgun (WGS) entry which is preliminary data.</text>
</comment>
<dbReference type="AlphaFoldDB" id="A0A7X0IM80"/>
<evidence type="ECO:0000313" key="1">
    <source>
        <dbReference type="EMBL" id="MBB6476307.1"/>
    </source>
</evidence>
<proteinExistence type="predicted"/>
<dbReference type="Proteomes" id="UP000555564">
    <property type="component" value="Unassembled WGS sequence"/>
</dbReference>
<sequence>MSKSPTYIEACLRGEAVWTDIDDWVDAWHESGEDIDLHEFLGMSWDEYCLWVERPQSLRGILAAHHGNPEPITMDTLANEFALAARSSNDSAATEVLDWLRSTGRIA</sequence>
<organism evidence="1 2">
    <name type="scientific">Sphaerisporangium rubeum</name>
    <dbReference type="NCBI Taxonomy" id="321317"/>
    <lineage>
        <taxon>Bacteria</taxon>
        <taxon>Bacillati</taxon>
        <taxon>Actinomycetota</taxon>
        <taxon>Actinomycetes</taxon>
        <taxon>Streptosporangiales</taxon>
        <taxon>Streptosporangiaceae</taxon>
        <taxon>Sphaerisporangium</taxon>
    </lineage>
</organism>
<dbReference type="EMBL" id="JACHIU010000001">
    <property type="protein sequence ID" value="MBB6476307.1"/>
    <property type="molecule type" value="Genomic_DNA"/>
</dbReference>
<reference evidence="1 2" key="1">
    <citation type="submission" date="2020-08" db="EMBL/GenBank/DDBJ databases">
        <title>Sequencing the genomes of 1000 actinobacteria strains.</title>
        <authorList>
            <person name="Klenk H.-P."/>
        </authorList>
    </citation>
    <scope>NUCLEOTIDE SEQUENCE [LARGE SCALE GENOMIC DNA]</scope>
    <source>
        <strain evidence="1 2">DSM 44936</strain>
    </source>
</reference>
<evidence type="ECO:0000313" key="2">
    <source>
        <dbReference type="Proteomes" id="UP000555564"/>
    </source>
</evidence>